<evidence type="ECO:0000256" key="3">
    <source>
        <dbReference type="ARBA" id="ARBA00022448"/>
    </source>
</evidence>
<dbReference type="AlphaFoldDB" id="A0A4S3PKC4"/>
<feature type="transmembrane region" description="Helical" evidence="8">
    <location>
        <begin position="147"/>
        <end position="171"/>
    </location>
</feature>
<gene>
    <name evidence="9" type="ORF">E1I69_22430</name>
</gene>
<feature type="transmembrane region" description="Helical" evidence="8">
    <location>
        <begin position="314"/>
        <end position="333"/>
    </location>
</feature>
<keyword evidence="10" id="KW-1185">Reference proteome</keyword>
<organism evidence="9 10">
    <name type="scientific">Bacillus timonensis</name>
    <dbReference type="NCBI Taxonomy" id="1033734"/>
    <lineage>
        <taxon>Bacteria</taxon>
        <taxon>Bacillati</taxon>
        <taxon>Bacillota</taxon>
        <taxon>Bacilli</taxon>
        <taxon>Bacillales</taxon>
        <taxon>Bacillaceae</taxon>
        <taxon>Bacillus</taxon>
    </lineage>
</organism>
<feature type="transmembrane region" description="Helical" evidence="8">
    <location>
        <begin position="123"/>
        <end position="140"/>
    </location>
</feature>
<dbReference type="EMBL" id="SLUB01000080">
    <property type="protein sequence ID" value="THE09425.1"/>
    <property type="molecule type" value="Genomic_DNA"/>
</dbReference>
<comment type="similarity">
    <text evidence="2">Belongs to the amino acid-polyamine-organocation (APC) superfamily. Spore germination protein (SGP) (TC 2.A.3.9) family.</text>
</comment>
<comment type="subcellular location">
    <subcellularLocation>
        <location evidence="1">Membrane</location>
        <topology evidence="1">Multi-pass membrane protein</topology>
    </subcellularLocation>
</comment>
<dbReference type="Pfam" id="PF03845">
    <property type="entry name" value="Spore_permease"/>
    <property type="match status" value="1"/>
</dbReference>
<dbReference type="PANTHER" id="PTHR34975">
    <property type="entry name" value="SPORE GERMINATION PROTEIN A2"/>
    <property type="match status" value="1"/>
</dbReference>
<evidence type="ECO:0000256" key="8">
    <source>
        <dbReference type="SAM" id="Phobius"/>
    </source>
</evidence>
<dbReference type="InterPro" id="IPR004761">
    <property type="entry name" value="Spore_GerAB"/>
</dbReference>
<name>A0A4S3PKC4_9BACI</name>
<dbReference type="GO" id="GO:0009847">
    <property type="term" value="P:spore germination"/>
    <property type="evidence" value="ECO:0007669"/>
    <property type="project" value="InterPro"/>
</dbReference>
<feature type="transmembrane region" description="Helical" evidence="8">
    <location>
        <begin position="44"/>
        <end position="65"/>
    </location>
</feature>
<dbReference type="OrthoDB" id="2739656at2"/>
<keyword evidence="6 8" id="KW-1133">Transmembrane helix</keyword>
<reference evidence="9 10" key="1">
    <citation type="journal article" date="2019" name="Indoor Air">
        <title>Impacts of indoor surface finishes on bacterial viability.</title>
        <authorList>
            <person name="Hu J."/>
            <person name="Maamar S.B."/>
            <person name="Glawe A.J."/>
            <person name="Gottel N."/>
            <person name="Gilbert J.A."/>
            <person name="Hartmann E.M."/>
        </authorList>
    </citation>
    <scope>NUCLEOTIDE SEQUENCE [LARGE SCALE GENOMIC DNA]</scope>
    <source>
        <strain evidence="9 10">AF060A6</strain>
    </source>
</reference>
<feature type="transmembrane region" description="Helical" evidence="8">
    <location>
        <begin position="191"/>
        <end position="212"/>
    </location>
</feature>
<feature type="transmembrane region" description="Helical" evidence="8">
    <location>
        <begin position="233"/>
        <end position="250"/>
    </location>
</feature>
<dbReference type="GO" id="GO:0016020">
    <property type="term" value="C:membrane"/>
    <property type="evidence" value="ECO:0007669"/>
    <property type="project" value="UniProtKB-SubCell"/>
</dbReference>
<keyword evidence="5 8" id="KW-0812">Transmembrane</keyword>
<evidence type="ECO:0000256" key="6">
    <source>
        <dbReference type="ARBA" id="ARBA00022989"/>
    </source>
</evidence>
<feature type="transmembrane region" description="Helical" evidence="8">
    <location>
        <begin position="345"/>
        <end position="364"/>
    </location>
</feature>
<keyword evidence="3" id="KW-0813">Transport</keyword>
<accession>A0A4S3PKC4</accession>
<evidence type="ECO:0000256" key="1">
    <source>
        <dbReference type="ARBA" id="ARBA00004141"/>
    </source>
</evidence>
<evidence type="ECO:0000256" key="2">
    <source>
        <dbReference type="ARBA" id="ARBA00007998"/>
    </source>
</evidence>
<feature type="transmembrane region" description="Helical" evidence="8">
    <location>
        <begin position="273"/>
        <end position="302"/>
    </location>
</feature>
<keyword evidence="4" id="KW-0309">Germination</keyword>
<dbReference type="RefSeq" id="WP_136381758.1">
    <property type="nucleotide sequence ID" value="NZ_SLUB01000080.1"/>
</dbReference>
<feature type="transmembrane region" description="Helical" evidence="8">
    <location>
        <begin position="16"/>
        <end position="38"/>
    </location>
</feature>
<comment type="caution">
    <text evidence="9">The sequence shown here is derived from an EMBL/GenBank/DDBJ whole genome shotgun (WGS) entry which is preliminary data.</text>
</comment>
<dbReference type="Proteomes" id="UP000306477">
    <property type="component" value="Unassembled WGS sequence"/>
</dbReference>
<feature type="transmembrane region" description="Helical" evidence="8">
    <location>
        <begin position="86"/>
        <end position="111"/>
    </location>
</feature>
<proteinExistence type="inferred from homology"/>
<evidence type="ECO:0000313" key="10">
    <source>
        <dbReference type="Proteomes" id="UP000306477"/>
    </source>
</evidence>
<evidence type="ECO:0000313" key="9">
    <source>
        <dbReference type="EMBL" id="THE09425.1"/>
    </source>
</evidence>
<evidence type="ECO:0000256" key="4">
    <source>
        <dbReference type="ARBA" id="ARBA00022544"/>
    </source>
</evidence>
<evidence type="ECO:0000256" key="7">
    <source>
        <dbReference type="ARBA" id="ARBA00023136"/>
    </source>
</evidence>
<evidence type="ECO:0000256" key="5">
    <source>
        <dbReference type="ARBA" id="ARBA00022692"/>
    </source>
</evidence>
<protein>
    <submittedName>
        <fullName evidence="9">Spore gernimation protein</fullName>
    </submittedName>
</protein>
<dbReference type="PANTHER" id="PTHR34975:SF2">
    <property type="entry name" value="SPORE GERMINATION PROTEIN A2"/>
    <property type="match status" value="1"/>
</dbReference>
<keyword evidence="7 8" id="KW-0472">Membrane</keyword>
<sequence>MTTFSLFDKSSKIDGIYAFFIVNRFQMLYLFFLMPTYLLHPFMIWGIVAMAIFSQLNIWLLCKWLESNYAKKGYQGFVELFGVRMVRLLTFIGLILILIKITVITLGYIGIIHDFIFPSMNSNWIIFFILLTSSYVASLGMKNTIRFVVIVFLCVFWMIFLYYPYFIPPIAALHDLYPLIPTNWTTDSWKGLLLIWASYSGPEYLICFIPWIKPQQNMRKYLTYANALSTSEYLLLFIASLFFFGSNYLSKTKYPIIHMLRYLQSPMFERLDIILISLHMFLLVFAISIFLLCIYGATRIILKKTSTQPSRMGFAVTCIMLFFCFVIVNNWVWSIETEQNILLNIQIWLSGITYLIVPTFLLLLTKLKGRVKA</sequence>